<gene>
    <name evidence="1" type="ORF">Vbra_5275</name>
</gene>
<reference evidence="1 2" key="1">
    <citation type="submission" date="2014-11" db="EMBL/GenBank/DDBJ databases">
        <authorList>
            <person name="Zhu J."/>
            <person name="Qi W."/>
            <person name="Song R."/>
        </authorList>
    </citation>
    <scope>NUCLEOTIDE SEQUENCE [LARGE SCALE GENOMIC DNA]</scope>
</reference>
<dbReference type="VEuPathDB" id="CryptoDB:Vbra_5275"/>
<evidence type="ECO:0000313" key="2">
    <source>
        <dbReference type="Proteomes" id="UP000041254"/>
    </source>
</evidence>
<sequence>MKRVLEVVERRWLLGGRYCRWHSGYVEGGDKAVYRLGSEDMFYKKPKISPLMPVPQIVSAASLRKAIILRNFQCPSAHVSVDVALGAPGAVKAGAVGLVLRVELHQVVDGEATVLDTKKKWGDGRELQLQVEVKIVSADDIKGDSSNEIAG</sequence>
<protein>
    <submittedName>
        <fullName evidence="1">Uncharacterized protein</fullName>
    </submittedName>
</protein>
<dbReference type="InParanoid" id="A0A0G4EN85"/>
<dbReference type="Proteomes" id="UP000041254">
    <property type="component" value="Unassembled WGS sequence"/>
</dbReference>
<dbReference type="EMBL" id="CDMY01000271">
    <property type="protein sequence ID" value="CEL98489.1"/>
    <property type="molecule type" value="Genomic_DNA"/>
</dbReference>
<name>A0A0G4EN85_VITBC</name>
<accession>A0A0G4EN85</accession>
<keyword evidence="2" id="KW-1185">Reference proteome</keyword>
<dbReference type="AlphaFoldDB" id="A0A0G4EN85"/>
<organism evidence="1 2">
    <name type="scientific">Vitrella brassicaformis (strain CCMP3155)</name>
    <dbReference type="NCBI Taxonomy" id="1169540"/>
    <lineage>
        <taxon>Eukaryota</taxon>
        <taxon>Sar</taxon>
        <taxon>Alveolata</taxon>
        <taxon>Colpodellida</taxon>
        <taxon>Vitrellaceae</taxon>
        <taxon>Vitrella</taxon>
    </lineage>
</organism>
<proteinExistence type="predicted"/>
<evidence type="ECO:0000313" key="1">
    <source>
        <dbReference type="EMBL" id="CEL98489.1"/>
    </source>
</evidence>